<organism evidence="1 2">
    <name type="scientific">Fusibacillus kribbianus</name>
    <dbReference type="NCBI Taxonomy" id="3044208"/>
    <lineage>
        <taxon>Bacteria</taxon>
        <taxon>Bacillati</taxon>
        <taxon>Bacillota</taxon>
        <taxon>Clostridia</taxon>
        <taxon>Lachnospirales</taxon>
        <taxon>Lachnospiraceae</taxon>
        <taxon>Fusibacillus</taxon>
    </lineage>
</organism>
<evidence type="ECO:0000313" key="1">
    <source>
        <dbReference type="EMBL" id="MDI9241735.1"/>
    </source>
</evidence>
<dbReference type="EMBL" id="JASGBQ010000004">
    <property type="protein sequence ID" value="MDI9241735.1"/>
    <property type="molecule type" value="Genomic_DNA"/>
</dbReference>
<dbReference type="InterPro" id="IPR016621">
    <property type="entry name" value="UCP014543"/>
</dbReference>
<dbReference type="AlphaFoldDB" id="A0AAP4EZC4"/>
<evidence type="ECO:0000313" key="2">
    <source>
        <dbReference type="Proteomes" id="UP001300383"/>
    </source>
</evidence>
<accession>A0AAP4EZC4</accession>
<keyword evidence="2" id="KW-1185">Reference proteome</keyword>
<dbReference type="Pfam" id="PF12646">
    <property type="entry name" value="DUF3783"/>
    <property type="match status" value="1"/>
</dbReference>
<dbReference type="Proteomes" id="UP001300383">
    <property type="component" value="Unassembled WGS sequence"/>
</dbReference>
<reference evidence="1 2" key="1">
    <citation type="submission" date="2023-05" db="EMBL/GenBank/DDBJ databases">
        <title>[ruminococcus] sp. nov., isolated from a pig farm feces dump.</title>
        <authorList>
            <person name="Chang Y.-H."/>
        </authorList>
    </citation>
    <scope>NUCLEOTIDE SEQUENCE [LARGE SCALE GENOMIC DNA]</scope>
    <source>
        <strain evidence="1 2">YH-rum2234</strain>
    </source>
</reference>
<name>A0AAP4EZC4_9FIRM</name>
<gene>
    <name evidence="1" type="ORF">QJ036_04475</name>
</gene>
<protein>
    <submittedName>
        <fullName evidence="1">DUF3783 domain-containing protein</fullName>
    </submittedName>
</protein>
<proteinExistence type="predicted"/>
<comment type="caution">
    <text evidence="1">The sequence shown here is derived from an EMBL/GenBank/DDBJ whole genome shotgun (WGS) entry which is preliminary data.</text>
</comment>
<dbReference type="RefSeq" id="WP_283230245.1">
    <property type="nucleotide sequence ID" value="NZ_JASGBQ010000004.1"/>
</dbReference>
<sequence>MTPTVLLYNLSGTDAGRKLKPVLLKLRIRIRIVERESYLETIGHLAGIEGMEASGQEYKEEGFSDPMMIMCGFSGELLDLLLAQMRKSAVPLIPLKAMLTPHNMFWNSLALHDELTKEHEAMKTARQNKK</sequence>